<proteinExistence type="predicted"/>
<evidence type="ECO:0000313" key="2">
    <source>
        <dbReference type="Proteomes" id="UP000800092"/>
    </source>
</evidence>
<dbReference type="EMBL" id="ML992121">
    <property type="protein sequence ID" value="KAF2228368.1"/>
    <property type="molecule type" value="Genomic_DNA"/>
</dbReference>
<organism evidence="1 2">
    <name type="scientific">Viridothelium virens</name>
    <name type="common">Speckled blister lichen</name>
    <name type="synonym">Trypethelium virens</name>
    <dbReference type="NCBI Taxonomy" id="1048519"/>
    <lineage>
        <taxon>Eukaryota</taxon>
        <taxon>Fungi</taxon>
        <taxon>Dikarya</taxon>
        <taxon>Ascomycota</taxon>
        <taxon>Pezizomycotina</taxon>
        <taxon>Dothideomycetes</taxon>
        <taxon>Dothideomycetes incertae sedis</taxon>
        <taxon>Trypetheliales</taxon>
        <taxon>Trypetheliaceae</taxon>
        <taxon>Viridothelium</taxon>
    </lineage>
</organism>
<evidence type="ECO:0000313" key="1">
    <source>
        <dbReference type="EMBL" id="KAF2228368.1"/>
    </source>
</evidence>
<keyword evidence="2" id="KW-1185">Reference proteome</keyword>
<gene>
    <name evidence="1" type="ORF">EV356DRAFT_581619</name>
</gene>
<sequence>MHFEQASPKFIQQGISEQNGQGHGSPKAPLTVLKSLELWQQIEELYRGANHSLKPTMLDHELSQGILRVHGVGQTGDMHENDSLEYTWETAEVGELCGTEGIEKAWSPNREYYTPHVFATYAGAVHEYLQPFLHSTTSSSKYAKLCIDMAMSRTNIHYDLWKRNSIGADPYGMASCRAPPSDYRRNST</sequence>
<dbReference type="AlphaFoldDB" id="A0A6A6GRZ5"/>
<dbReference type="Proteomes" id="UP000800092">
    <property type="component" value="Unassembled WGS sequence"/>
</dbReference>
<protein>
    <submittedName>
        <fullName evidence="1">Uncharacterized protein</fullName>
    </submittedName>
</protein>
<reference evidence="1" key="1">
    <citation type="journal article" date="2020" name="Stud. Mycol.">
        <title>101 Dothideomycetes genomes: a test case for predicting lifestyles and emergence of pathogens.</title>
        <authorList>
            <person name="Haridas S."/>
            <person name="Albert R."/>
            <person name="Binder M."/>
            <person name="Bloem J."/>
            <person name="Labutti K."/>
            <person name="Salamov A."/>
            <person name="Andreopoulos B."/>
            <person name="Baker S."/>
            <person name="Barry K."/>
            <person name="Bills G."/>
            <person name="Bluhm B."/>
            <person name="Cannon C."/>
            <person name="Castanera R."/>
            <person name="Culley D."/>
            <person name="Daum C."/>
            <person name="Ezra D."/>
            <person name="Gonzalez J."/>
            <person name="Henrissat B."/>
            <person name="Kuo A."/>
            <person name="Liang C."/>
            <person name="Lipzen A."/>
            <person name="Lutzoni F."/>
            <person name="Magnuson J."/>
            <person name="Mondo S."/>
            <person name="Nolan M."/>
            <person name="Ohm R."/>
            <person name="Pangilinan J."/>
            <person name="Park H.-J."/>
            <person name="Ramirez L."/>
            <person name="Alfaro M."/>
            <person name="Sun H."/>
            <person name="Tritt A."/>
            <person name="Yoshinaga Y."/>
            <person name="Zwiers L.-H."/>
            <person name="Turgeon B."/>
            <person name="Goodwin S."/>
            <person name="Spatafora J."/>
            <person name="Crous P."/>
            <person name="Grigoriev I."/>
        </authorList>
    </citation>
    <scope>NUCLEOTIDE SEQUENCE</scope>
    <source>
        <strain evidence="1">Tuck. ex Michener</strain>
    </source>
</reference>
<name>A0A6A6GRZ5_VIRVR</name>
<accession>A0A6A6GRZ5</accession>